<dbReference type="InterPro" id="IPR035985">
    <property type="entry name" value="Ubiquitin-activating_enz"/>
</dbReference>
<dbReference type="Proteomes" id="UP001164743">
    <property type="component" value="Chromosome 2A"/>
</dbReference>
<evidence type="ECO:0000313" key="2">
    <source>
        <dbReference type="Proteomes" id="UP001164743"/>
    </source>
</evidence>
<organism evidence="1 2">
    <name type="scientific">Puccinia triticina</name>
    <dbReference type="NCBI Taxonomy" id="208348"/>
    <lineage>
        <taxon>Eukaryota</taxon>
        <taxon>Fungi</taxon>
        <taxon>Dikarya</taxon>
        <taxon>Basidiomycota</taxon>
        <taxon>Pucciniomycotina</taxon>
        <taxon>Pucciniomycetes</taxon>
        <taxon>Pucciniales</taxon>
        <taxon>Pucciniaceae</taxon>
        <taxon>Puccinia</taxon>
    </lineage>
</organism>
<name>A0ABY7CB38_9BASI</name>
<dbReference type="RefSeq" id="XP_053017966.1">
    <property type="nucleotide sequence ID" value="XM_053166778.1"/>
</dbReference>
<dbReference type="Gene3D" id="3.40.50.720">
    <property type="entry name" value="NAD(P)-binding Rossmann-like Domain"/>
    <property type="match status" value="1"/>
</dbReference>
<sequence length="241" mass="28181">MKADTKNNIKMRLIYHQQALQDLERFKEIVKEVIGSLQEEYADKGREYTEDLEQWLNPREFDVSPEMVERFAQNSAHIRVIRGGRVDQDPKDLIPQFRRECQPGNEEYHATWYVAFEAMASYRSEYKDTSRYHYRGEYPGMHKGGEGHDLDQLTRYSLDWLKSRRWVAPRDDAQDKIVPEKLQKVLKEMVRSAGSELPHIGSMAGGLVSQEVIKLITRQYVPTNGVCIFDGYRSTTQVLEF</sequence>
<proteinExistence type="predicted"/>
<gene>
    <name evidence="1" type="ORF">PtA15_2A728</name>
</gene>
<keyword evidence="2" id="KW-1185">Reference proteome</keyword>
<reference evidence="1" key="1">
    <citation type="submission" date="2022-10" db="EMBL/GenBank/DDBJ databases">
        <title>Puccinia triticina Genome sequencing and assembly.</title>
        <authorList>
            <person name="Li C."/>
        </authorList>
    </citation>
    <scope>NUCLEOTIDE SEQUENCE</scope>
    <source>
        <strain evidence="1">Pt15</strain>
    </source>
</reference>
<dbReference type="SUPFAM" id="SSF69572">
    <property type="entry name" value="Activating enzymes of the ubiquitin-like proteins"/>
    <property type="match status" value="1"/>
</dbReference>
<dbReference type="EMBL" id="CP110422">
    <property type="protein sequence ID" value="WAQ82411.1"/>
    <property type="molecule type" value="Genomic_DNA"/>
</dbReference>
<accession>A0ABY7CB38</accession>
<evidence type="ECO:0000313" key="1">
    <source>
        <dbReference type="EMBL" id="WAQ82411.1"/>
    </source>
</evidence>
<dbReference type="GeneID" id="77807673"/>
<protein>
    <submittedName>
        <fullName evidence="1">Uncharacterized protein</fullName>
    </submittedName>
</protein>